<dbReference type="Proteomes" id="UP000643672">
    <property type="component" value="Unassembled WGS sequence"/>
</dbReference>
<reference evidence="2 5" key="3">
    <citation type="submission" date="2020-05" db="EMBL/GenBank/DDBJ databases">
        <authorList>
            <person name="Petersen J."/>
            <person name="Sayavedra L."/>
        </authorList>
    </citation>
    <scope>NUCLEOTIDE SEQUENCE [LARGE SCALE GENOMIC DNA]</scope>
    <source>
        <strain evidence="2">B thermophilus SOXS</strain>
    </source>
</reference>
<proteinExistence type="predicted"/>
<evidence type="ECO:0000256" key="1">
    <source>
        <dbReference type="SAM" id="Phobius"/>
    </source>
</evidence>
<protein>
    <submittedName>
        <fullName evidence="3">Uncharacterized protein</fullName>
    </submittedName>
</protein>
<evidence type="ECO:0000313" key="3">
    <source>
        <dbReference type="EMBL" id="OIR24569.1"/>
    </source>
</evidence>
<organism evidence="3 4">
    <name type="scientific">Bathymodiolus thermophilus thioautotrophic gill symbiont</name>
    <dbReference type="NCBI Taxonomy" id="2360"/>
    <lineage>
        <taxon>Bacteria</taxon>
        <taxon>Pseudomonadati</taxon>
        <taxon>Pseudomonadota</taxon>
        <taxon>Gammaproteobacteria</taxon>
        <taxon>sulfur-oxidizing symbionts</taxon>
    </lineage>
</organism>
<keyword evidence="1" id="KW-1133">Transmembrane helix</keyword>
<keyword evidence="1" id="KW-0472">Membrane</keyword>
<evidence type="ECO:0000313" key="5">
    <source>
        <dbReference type="Proteomes" id="UP000643672"/>
    </source>
</evidence>
<accession>A0A1J5U877</accession>
<comment type="caution">
    <text evidence="3">The sequence shown here is derived from an EMBL/GenBank/DDBJ whole genome shotgun (WGS) entry which is preliminary data.</text>
</comment>
<dbReference type="EMBL" id="CAESAQ020000034">
    <property type="protein sequence ID" value="CAB5496881.1"/>
    <property type="molecule type" value="Genomic_DNA"/>
</dbReference>
<sequence length="154" mass="18006">MFSDFDSLLEVAFALNVSYHLIPNLHNLGKKKIDEMELRKITEWQVKIEESTSEKKVMYKVYIETIKSSSDEDTNWKITSKVFNSYIATVFAILTVIILFLSATKWKFLEVSQSYQVAVVVALLLPNVISIFCQVMHWQKIRKTLKRLIKKLEK</sequence>
<feature type="transmembrane region" description="Helical" evidence="1">
    <location>
        <begin position="115"/>
        <end position="138"/>
    </location>
</feature>
<name>A0A1J5U877_9GAMM</name>
<dbReference type="Proteomes" id="UP000182798">
    <property type="component" value="Unassembled WGS sequence"/>
</dbReference>
<evidence type="ECO:0000313" key="2">
    <source>
        <dbReference type="EMBL" id="CAB5496881.1"/>
    </source>
</evidence>
<gene>
    <name evidence="3" type="ORF">BGC33_03925</name>
    <name evidence="2" type="ORF">THERMOS_580</name>
</gene>
<feature type="transmembrane region" description="Helical" evidence="1">
    <location>
        <begin position="83"/>
        <end position="103"/>
    </location>
</feature>
<keyword evidence="1" id="KW-0812">Transmembrane</keyword>
<evidence type="ECO:0000313" key="4">
    <source>
        <dbReference type="Proteomes" id="UP000182798"/>
    </source>
</evidence>
<reference evidence="4" key="1">
    <citation type="submission" date="2016-09" db="EMBL/GenBank/DDBJ databases">
        <title>Genome Sequence of Bathymodiolus thermophilus sulfur-oxidizing gill endosymbiont.</title>
        <authorList>
            <person name="Ponnudurai R."/>
            <person name="Kleiner M."/>
            <person name="Sayavedra L."/>
            <person name="Thuermer A."/>
            <person name="Felbeck H."/>
            <person name="Schlueter R."/>
            <person name="Schweder T."/>
            <person name="Markert S."/>
        </authorList>
    </citation>
    <scope>NUCLEOTIDE SEQUENCE [LARGE SCALE GENOMIC DNA]</scope>
    <source>
        <strain evidence="4">BAT/CrabSpa'14</strain>
    </source>
</reference>
<keyword evidence="5" id="KW-1185">Reference proteome</keyword>
<reference evidence="3" key="2">
    <citation type="journal article" date="2017" name="Stand. Genomic Sci.">
        <title>Genome sequence of the sulfur-oxidizing Bathymodiolus thermophilus gill endosymbiont.</title>
        <authorList>
            <person name="Ponnudurai R."/>
            <person name="Sayavedra L."/>
            <person name="Kleiner M."/>
            <person name="Heiden S.E."/>
            <person name="Thurmer A."/>
            <person name="Felbeck H."/>
            <person name="Schluter R."/>
            <person name="Sievert S.M."/>
            <person name="Daniel R."/>
            <person name="Schweder T."/>
            <person name="Markert S."/>
        </authorList>
    </citation>
    <scope>NUCLEOTIDE SEQUENCE</scope>
    <source>
        <strain evidence="3">BAT/CrabSpa'14</strain>
    </source>
</reference>
<dbReference type="EMBL" id="MIQH01000612">
    <property type="protein sequence ID" value="OIR24569.1"/>
    <property type="molecule type" value="Genomic_DNA"/>
</dbReference>
<dbReference type="AlphaFoldDB" id="A0A1J5U877"/>